<sequence length="501" mass="55989">MGKYILSIDQGTTSSRAILFDKQGNIVHSSQKEFTQFFPRSGWVEHDAQEIWGSVLSVIVSVLTESGNQPEDVHAIGITNQRETTVVWNKNTGKPIYHAIVWQSRQTQSIIDELKRENLDSFFKEKTGLMLDPYFSATKVKWILDHVDGAREQAKNGELLFGTIDTWLIWKLSNGKKHVTDYSNASRTMLYNIFEQCWDKEICEKLNIPMEILPDVASSSEVYAQTDPSVFFGKQIDIAGVAGDQQAALFGQCCFDKGMAKNTYGTGCFMLLNTGEEAISSASGLLTTIAWGLNGKVTYALEGSVFVAGSAIQWLRDGLRMFKNAAESESYANRVESTEGVYVVPAFVGLGTPYWDSDARGSIFGLSRGTTKEHFIRATIESLAYQTKDVLDTMEKDSRVDVEVLRVDGGAVSNEFLMQFQSDLLNVPVELAKLNETTALGAAFLAGLSTGFWENEQELSAMRESQRLYKPKMDEVKRNQLYRGWKKAVEATRVFKLDDEV</sequence>
<dbReference type="PANTHER" id="PTHR10196:SF69">
    <property type="entry name" value="GLYCEROL KINASE"/>
    <property type="match status" value="1"/>
</dbReference>
<comment type="caution">
    <text evidence="11">The sequence shown here is derived from an EMBL/GenBank/DDBJ whole genome shotgun (WGS) entry which is preliminary data.</text>
</comment>
<feature type="binding site" evidence="7">
    <location>
        <position position="313"/>
    </location>
    <ligand>
        <name>ATP</name>
        <dbReference type="ChEBI" id="CHEBI:30616"/>
    </ligand>
</feature>
<feature type="binding site" evidence="7">
    <location>
        <position position="82"/>
    </location>
    <ligand>
        <name>sn-glycerol 3-phosphate</name>
        <dbReference type="ChEBI" id="CHEBI:57597"/>
    </ligand>
</feature>
<dbReference type="InterPro" id="IPR018484">
    <property type="entry name" value="FGGY_N"/>
</dbReference>
<keyword evidence="2 7" id="KW-0808">Transferase</keyword>
<comment type="caution">
    <text evidence="7">Lacks conserved residue(s) required for the propagation of feature annotation.</text>
</comment>
<dbReference type="InterPro" id="IPR018485">
    <property type="entry name" value="FGGY_C"/>
</dbReference>
<feature type="binding site" evidence="7">
    <location>
        <position position="12"/>
    </location>
    <ligand>
        <name>sn-glycerol 3-phosphate</name>
        <dbReference type="ChEBI" id="CHEBI:57597"/>
    </ligand>
</feature>
<dbReference type="InterPro" id="IPR043129">
    <property type="entry name" value="ATPase_NBD"/>
</dbReference>
<dbReference type="EC" id="2.7.1.30" evidence="7"/>
<feature type="binding site" evidence="7">
    <location>
        <position position="16"/>
    </location>
    <ligand>
        <name>ADP</name>
        <dbReference type="ChEBI" id="CHEBI:456216"/>
    </ligand>
</feature>
<feature type="binding site" evidence="7">
    <location>
        <position position="134"/>
    </location>
    <ligand>
        <name>sn-glycerol 3-phosphate</name>
        <dbReference type="ChEBI" id="CHEBI:57597"/>
    </ligand>
</feature>
<keyword evidence="3 7" id="KW-0547">Nucleotide-binding</keyword>
<feature type="domain" description="Carbohydrate kinase FGGY C-terminal" evidence="10">
    <location>
        <begin position="261"/>
        <end position="448"/>
    </location>
</feature>
<comment type="function">
    <text evidence="7">Key enzyme in the regulation of glycerol uptake and metabolism. Catalyzes the phosphorylation of glycerol to yield sn-glycerol 3-phosphate.</text>
</comment>
<dbReference type="Pfam" id="PF02782">
    <property type="entry name" value="FGGY_C"/>
    <property type="match status" value="1"/>
</dbReference>
<dbReference type="PANTHER" id="PTHR10196">
    <property type="entry name" value="SUGAR KINASE"/>
    <property type="match status" value="1"/>
</dbReference>
<feature type="binding site" evidence="7">
    <location>
        <position position="414"/>
    </location>
    <ligand>
        <name>ADP</name>
        <dbReference type="ChEBI" id="CHEBI:456216"/>
    </ligand>
</feature>
<dbReference type="HAMAP" id="MF_00186">
    <property type="entry name" value="Glycerol_kin"/>
    <property type="match status" value="1"/>
</dbReference>
<dbReference type="PIRSF" id="PIRSF000538">
    <property type="entry name" value="GlpK"/>
    <property type="match status" value="1"/>
</dbReference>
<feature type="binding site" evidence="7">
    <location>
        <position position="13"/>
    </location>
    <ligand>
        <name>ATP</name>
        <dbReference type="ChEBI" id="CHEBI:30616"/>
    </ligand>
</feature>
<evidence type="ECO:0000256" key="8">
    <source>
        <dbReference type="RuleBase" id="RU003733"/>
    </source>
</evidence>
<keyword evidence="4 7" id="KW-0418">Kinase</keyword>
<dbReference type="Pfam" id="PF00370">
    <property type="entry name" value="FGGY_N"/>
    <property type="match status" value="1"/>
</dbReference>
<evidence type="ECO:0000256" key="6">
    <source>
        <dbReference type="ARBA" id="ARBA00022840"/>
    </source>
</evidence>
<dbReference type="InterPro" id="IPR018483">
    <property type="entry name" value="Carb_kinase_FGGY_CS"/>
</dbReference>
<feature type="binding site" evidence="7">
    <location>
        <position position="244"/>
    </location>
    <ligand>
        <name>glycerol</name>
        <dbReference type="ChEBI" id="CHEBI:17754"/>
    </ligand>
</feature>
<dbReference type="InterPro" id="IPR005999">
    <property type="entry name" value="Glycerol_kin"/>
</dbReference>
<keyword evidence="12" id="KW-1185">Reference proteome</keyword>
<dbReference type="InterPro" id="IPR000577">
    <property type="entry name" value="Carb_kinase_FGGY"/>
</dbReference>
<comment type="activity regulation">
    <text evidence="7">Activated by phosphorylation and inhibited by fructose 1,6-bisphosphate (FBP).</text>
</comment>
<feature type="binding site" evidence="7">
    <location>
        <position position="309"/>
    </location>
    <ligand>
        <name>ATP</name>
        <dbReference type="ChEBI" id="CHEBI:30616"/>
    </ligand>
</feature>
<dbReference type="NCBIfam" id="TIGR01311">
    <property type="entry name" value="glycerol_kin"/>
    <property type="match status" value="1"/>
</dbReference>
<dbReference type="RefSeq" id="WP_336496038.1">
    <property type="nucleotide sequence ID" value="NZ_JBAWSY010000001.1"/>
</dbReference>
<dbReference type="Proteomes" id="UP001364890">
    <property type="component" value="Unassembled WGS sequence"/>
</dbReference>
<feature type="binding site" evidence="7">
    <location>
        <position position="245"/>
    </location>
    <ligand>
        <name>glycerol</name>
        <dbReference type="ChEBI" id="CHEBI:17754"/>
    </ligand>
</feature>
<proteinExistence type="inferred from homology"/>
<feature type="binding site" evidence="7">
    <location>
        <position position="82"/>
    </location>
    <ligand>
        <name>glycerol</name>
        <dbReference type="ChEBI" id="CHEBI:17754"/>
    </ligand>
</feature>
<organism evidence="11 12">
    <name type="scientific">Psychrobacillus mangrovi</name>
    <dbReference type="NCBI Taxonomy" id="3117745"/>
    <lineage>
        <taxon>Bacteria</taxon>
        <taxon>Bacillati</taxon>
        <taxon>Bacillota</taxon>
        <taxon>Bacilli</taxon>
        <taxon>Bacillales</taxon>
        <taxon>Bacillaceae</taxon>
        <taxon>Psychrobacillus</taxon>
    </lineage>
</organism>
<dbReference type="PROSITE" id="PS00933">
    <property type="entry name" value="FGGY_KINASES_1"/>
    <property type="match status" value="1"/>
</dbReference>
<name>A0ABU8F2K7_9BACI</name>
<feature type="binding site" evidence="7">
    <location>
        <position position="83"/>
    </location>
    <ligand>
        <name>glycerol</name>
        <dbReference type="ChEBI" id="CHEBI:17754"/>
    </ligand>
</feature>
<evidence type="ECO:0000256" key="3">
    <source>
        <dbReference type="ARBA" id="ARBA00022741"/>
    </source>
</evidence>
<feature type="binding site" evidence="7">
    <location>
        <position position="12"/>
    </location>
    <ligand>
        <name>ADP</name>
        <dbReference type="ChEBI" id="CHEBI:456216"/>
    </ligand>
</feature>
<feature type="binding site" evidence="7">
    <location>
        <position position="266"/>
    </location>
    <ligand>
        <name>ADP</name>
        <dbReference type="ChEBI" id="CHEBI:456216"/>
    </ligand>
</feature>
<keyword evidence="6 7" id="KW-0067">ATP-binding</keyword>
<evidence type="ECO:0000256" key="1">
    <source>
        <dbReference type="ARBA" id="ARBA00009156"/>
    </source>
</evidence>
<evidence type="ECO:0000313" key="11">
    <source>
        <dbReference type="EMBL" id="MEI4768490.1"/>
    </source>
</evidence>
<accession>A0ABU8F2K7</accession>
<evidence type="ECO:0000256" key="5">
    <source>
        <dbReference type="ARBA" id="ARBA00022798"/>
    </source>
</evidence>
<comment type="pathway">
    <text evidence="7">Polyol metabolism; glycerol degradation via glycerol kinase pathway; sn-glycerol 3-phosphate from glycerol: step 1/1.</text>
</comment>
<dbReference type="PROSITE" id="PS00445">
    <property type="entry name" value="FGGY_KINASES_2"/>
    <property type="match status" value="1"/>
</dbReference>
<comment type="catalytic activity">
    <reaction evidence="7">
        <text>glycerol + ATP = sn-glycerol 3-phosphate + ADP + H(+)</text>
        <dbReference type="Rhea" id="RHEA:21644"/>
        <dbReference type="ChEBI" id="CHEBI:15378"/>
        <dbReference type="ChEBI" id="CHEBI:17754"/>
        <dbReference type="ChEBI" id="CHEBI:30616"/>
        <dbReference type="ChEBI" id="CHEBI:57597"/>
        <dbReference type="ChEBI" id="CHEBI:456216"/>
        <dbReference type="EC" id="2.7.1.30"/>
    </reaction>
</comment>
<dbReference type="SUPFAM" id="SSF53067">
    <property type="entry name" value="Actin-like ATPase domain"/>
    <property type="match status" value="2"/>
</dbReference>
<feature type="binding site" evidence="7">
    <location>
        <position position="244"/>
    </location>
    <ligand>
        <name>sn-glycerol 3-phosphate</name>
        <dbReference type="ChEBI" id="CHEBI:57597"/>
    </ligand>
</feature>
<evidence type="ECO:0000256" key="4">
    <source>
        <dbReference type="ARBA" id="ARBA00022777"/>
    </source>
</evidence>
<gene>
    <name evidence="7 11" type="primary">glpK</name>
    <name evidence="11" type="ORF">WAX74_02320</name>
</gene>
<comment type="similarity">
    <text evidence="1 7 8">Belongs to the FGGY kinase family.</text>
</comment>
<keyword evidence="5 7" id="KW-0319">Glycerol metabolism</keyword>
<feature type="binding site" evidence="7">
    <location>
        <position position="309"/>
    </location>
    <ligand>
        <name>ADP</name>
        <dbReference type="ChEBI" id="CHEBI:456216"/>
    </ligand>
</feature>
<reference evidence="11 12" key="1">
    <citation type="submission" date="2024-01" db="EMBL/GenBank/DDBJ databases">
        <title>Seven novel Bacillus-like species.</title>
        <authorList>
            <person name="Liu G."/>
        </authorList>
    </citation>
    <scope>NUCLEOTIDE SEQUENCE [LARGE SCALE GENOMIC DNA]</scope>
    <source>
        <strain evidence="11 12">FJAT-51614</strain>
    </source>
</reference>
<feature type="binding site" evidence="7">
    <location>
        <position position="12"/>
    </location>
    <ligand>
        <name>ATP</name>
        <dbReference type="ChEBI" id="CHEBI:30616"/>
    </ligand>
</feature>
<feature type="binding site" evidence="7">
    <location>
        <position position="83"/>
    </location>
    <ligand>
        <name>sn-glycerol 3-phosphate</name>
        <dbReference type="ChEBI" id="CHEBI:57597"/>
    </ligand>
</feature>
<feature type="domain" description="Carbohydrate kinase FGGY N-terminal" evidence="9">
    <location>
        <begin position="4"/>
        <end position="251"/>
    </location>
</feature>
<dbReference type="GO" id="GO:0004370">
    <property type="term" value="F:glycerol kinase activity"/>
    <property type="evidence" value="ECO:0007669"/>
    <property type="project" value="UniProtKB-EC"/>
</dbReference>
<dbReference type="Gene3D" id="3.30.420.40">
    <property type="match status" value="2"/>
</dbReference>
<feature type="binding site" evidence="7">
    <location>
        <position position="14"/>
    </location>
    <ligand>
        <name>ATP</name>
        <dbReference type="ChEBI" id="CHEBI:30616"/>
    </ligand>
</feature>
<evidence type="ECO:0000259" key="9">
    <source>
        <dbReference type="Pfam" id="PF00370"/>
    </source>
</evidence>
<dbReference type="EMBL" id="JBAWSY010000001">
    <property type="protein sequence ID" value="MEI4768490.1"/>
    <property type="molecule type" value="Genomic_DNA"/>
</dbReference>
<feature type="binding site" evidence="7">
    <location>
        <position position="410"/>
    </location>
    <ligand>
        <name>ATP</name>
        <dbReference type="ChEBI" id="CHEBI:30616"/>
    </ligand>
</feature>
<protein>
    <recommendedName>
        <fullName evidence="7">Glycerol kinase</fullName>
        <ecNumber evidence="7">2.7.1.30</ecNumber>
    </recommendedName>
    <alternativeName>
        <fullName evidence="7">ATP:glycerol 3-phosphotransferase</fullName>
    </alternativeName>
    <alternativeName>
        <fullName evidence="7">Glycerokinase</fullName>
        <shortName evidence="7">GK</shortName>
    </alternativeName>
</protein>
<comment type="subunit">
    <text evidence="7">Homotetramer and homodimer (in equilibrium).</text>
</comment>
<feature type="binding site" evidence="7">
    <location>
        <position position="410"/>
    </location>
    <ligand>
        <name>ADP</name>
        <dbReference type="ChEBI" id="CHEBI:456216"/>
    </ligand>
</feature>
<evidence type="ECO:0000256" key="2">
    <source>
        <dbReference type="ARBA" id="ARBA00022679"/>
    </source>
</evidence>
<dbReference type="NCBIfam" id="NF000756">
    <property type="entry name" value="PRK00047.1"/>
    <property type="match status" value="1"/>
</dbReference>
<dbReference type="CDD" id="cd07786">
    <property type="entry name" value="FGGY_EcGK_like"/>
    <property type="match status" value="1"/>
</dbReference>
<evidence type="ECO:0000313" key="12">
    <source>
        <dbReference type="Proteomes" id="UP001364890"/>
    </source>
</evidence>
<evidence type="ECO:0000259" key="10">
    <source>
        <dbReference type="Pfam" id="PF02782"/>
    </source>
</evidence>
<evidence type="ECO:0000256" key="7">
    <source>
        <dbReference type="HAMAP-Rule" id="MF_00186"/>
    </source>
</evidence>
<feature type="binding site" evidence="7">
    <location>
        <position position="134"/>
    </location>
    <ligand>
        <name>glycerol</name>
        <dbReference type="ChEBI" id="CHEBI:17754"/>
    </ligand>
</feature>
<feature type="binding site" evidence="7">
    <location>
        <position position="266"/>
    </location>
    <ligand>
        <name>ATP</name>
        <dbReference type="ChEBI" id="CHEBI:30616"/>
    </ligand>
</feature>